<comment type="caution">
    <text evidence="1">The sequence shown here is derived from an EMBL/GenBank/DDBJ whole genome shotgun (WGS) entry which is preliminary data.</text>
</comment>
<dbReference type="SUPFAM" id="SSF53474">
    <property type="entry name" value="alpha/beta-Hydrolases"/>
    <property type="match status" value="1"/>
</dbReference>
<evidence type="ECO:0000313" key="2">
    <source>
        <dbReference type="Proteomes" id="UP000554286"/>
    </source>
</evidence>
<dbReference type="InterPro" id="IPR007398">
    <property type="entry name" value="BioG"/>
</dbReference>
<sequence>MTRSGRSDLILVFGGWALGAGPFRMLAGADDVLLVDDYTRLDDPLPELAAYDRVDLLAFSFGVASAAHWLALTGVRPARLIAVSGTLSPADAEHGIAPEIIRATADHLCRDRFAKFCRRAGLEGEAPAIDIDAARAELFAVIRRGPAPNRSFDRIWIPDRDRIVPTRAQEAAWHRQQDAVTRVPGGHVPFRSGQSWAEWIT</sequence>
<dbReference type="RefSeq" id="WP_184046030.1">
    <property type="nucleotide sequence ID" value="NZ_JACIGK010000020.1"/>
</dbReference>
<keyword evidence="2" id="KW-1185">Reference proteome</keyword>
<evidence type="ECO:0000313" key="1">
    <source>
        <dbReference type="EMBL" id="MBB4267037.1"/>
    </source>
</evidence>
<accession>A0A7W6REN9</accession>
<keyword evidence="1" id="KW-0378">Hydrolase</keyword>
<protein>
    <submittedName>
        <fullName evidence="1">Biotin synthesis protein BioG</fullName>
        <ecNumber evidence="1">3.1.1.85</ecNumber>
    </submittedName>
</protein>
<proteinExistence type="predicted"/>
<dbReference type="InterPro" id="IPR029058">
    <property type="entry name" value="AB_hydrolase_fold"/>
</dbReference>
<dbReference type="Proteomes" id="UP000554286">
    <property type="component" value="Unassembled WGS sequence"/>
</dbReference>
<dbReference type="AlphaFoldDB" id="A0A7W6REN9"/>
<dbReference type="Gene3D" id="3.40.50.1820">
    <property type="entry name" value="alpha/beta hydrolase"/>
    <property type="match status" value="1"/>
</dbReference>
<dbReference type="Pfam" id="PF04301">
    <property type="entry name" value="BioG"/>
    <property type="match status" value="1"/>
</dbReference>
<organism evidence="1 2">
    <name type="scientific">Roseospira visakhapatnamensis</name>
    <dbReference type="NCBI Taxonomy" id="390880"/>
    <lineage>
        <taxon>Bacteria</taxon>
        <taxon>Pseudomonadati</taxon>
        <taxon>Pseudomonadota</taxon>
        <taxon>Alphaproteobacteria</taxon>
        <taxon>Rhodospirillales</taxon>
        <taxon>Rhodospirillaceae</taxon>
        <taxon>Roseospira</taxon>
    </lineage>
</organism>
<gene>
    <name evidence="1" type="ORF">GGD89_002675</name>
</gene>
<reference evidence="1 2" key="1">
    <citation type="submission" date="2020-08" db="EMBL/GenBank/DDBJ databases">
        <title>Genome sequencing of Purple Non-Sulfur Bacteria from various extreme environments.</title>
        <authorList>
            <person name="Mayer M."/>
        </authorList>
    </citation>
    <scope>NUCLEOTIDE SEQUENCE [LARGE SCALE GENOMIC DNA]</scope>
    <source>
        <strain evidence="1 2">JA131</strain>
    </source>
</reference>
<dbReference type="EC" id="3.1.1.85" evidence="1"/>
<dbReference type="GO" id="GO:0090499">
    <property type="term" value="F:pimelyl-[acyl-carrier protein] methyl ester esterase activity"/>
    <property type="evidence" value="ECO:0007669"/>
    <property type="project" value="UniProtKB-EC"/>
</dbReference>
<name>A0A7W6REN9_9PROT</name>
<dbReference type="EMBL" id="JACIGK010000020">
    <property type="protein sequence ID" value="MBB4267037.1"/>
    <property type="molecule type" value="Genomic_DNA"/>
</dbReference>